<proteinExistence type="predicted"/>
<evidence type="ECO:0000256" key="1">
    <source>
        <dbReference type="ARBA" id="ARBA00022603"/>
    </source>
</evidence>
<dbReference type="Proteomes" id="UP000719412">
    <property type="component" value="Unassembled WGS sequence"/>
</dbReference>
<dbReference type="Gene3D" id="3.40.50.150">
    <property type="entry name" value="Vaccinia Virus protein VP39"/>
    <property type="match status" value="1"/>
</dbReference>
<sequence length="281" mass="32964">MNNDGELYSSHDHEQKVDVNYFLSTYWNLLKWKNNENVLDVGAATGDVTTEILLPRLPTDLKKIVGVDIEEDLVSFAKRKFKHVSKADFVVLDIASRTVPEEFYEHFGHIFSFNCLNWVPKERHEQAMRNIYDMLQPGGQLFAAIVSNIAIYDIYENMARENKWQRFFTTVENYVSIYHHSADPARKLVDFLKKVGFVIDACKIEDRTRTFPTLLYYKNWAKSVNPFVKYLPEDQVYDYIEDFCRESRKHEIYTIEDDGKESIRLNYQILVACASKPENIS</sequence>
<dbReference type="GO" id="GO:0032259">
    <property type="term" value="P:methylation"/>
    <property type="evidence" value="ECO:0007669"/>
    <property type="project" value="UniProtKB-KW"/>
</dbReference>
<keyword evidence="2" id="KW-0808">Transferase</keyword>
<evidence type="ECO:0000259" key="3">
    <source>
        <dbReference type="Pfam" id="PF13649"/>
    </source>
</evidence>
<dbReference type="Pfam" id="PF13649">
    <property type="entry name" value="Methyltransf_25"/>
    <property type="match status" value="1"/>
</dbReference>
<dbReference type="PANTHER" id="PTHR43861">
    <property type="entry name" value="TRANS-ACONITATE 2-METHYLTRANSFERASE-RELATED"/>
    <property type="match status" value="1"/>
</dbReference>
<dbReference type="AlphaFoldDB" id="A0A8J6LJ73"/>
<reference evidence="4" key="2">
    <citation type="submission" date="2021-08" db="EMBL/GenBank/DDBJ databases">
        <authorList>
            <person name="Eriksson T."/>
        </authorList>
    </citation>
    <scope>NUCLEOTIDE SEQUENCE</scope>
    <source>
        <strain evidence="4">Stoneville</strain>
        <tissue evidence="4">Whole head</tissue>
    </source>
</reference>
<reference evidence="4" key="1">
    <citation type="journal article" date="2020" name="J Insects Food Feed">
        <title>The yellow mealworm (Tenebrio molitor) genome: a resource for the emerging insects as food and feed industry.</title>
        <authorList>
            <person name="Eriksson T."/>
            <person name="Andere A."/>
            <person name="Kelstrup H."/>
            <person name="Emery V."/>
            <person name="Picard C."/>
        </authorList>
    </citation>
    <scope>NUCLEOTIDE SEQUENCE</scope>
    <source>
        <strain evidence="4">Stoneville</strain>
        <tissue evidence="4">Whole head</tissue>
    </source>
</reference>
<accession>A0A8J6LJ73</accession>
<dbReference type="InterPro" id="IPR041698">
    <property type="entry name" value="Methyltransf_25"/>
</dbReference>
<organism evidence="4 5">
    <name type="scientific">Tenebrio molitor</name>
    <name type="common">Yellow mealworm beetle</name>
    <dbReference type="NCBI Taxonomy" id="7067"/>
    <lineage>
        <taxon>Eukaryota</taxon>
        <taxon>Metazoa</taxon>
        <taxon>Ecdysozoa</taxon>
        <taxon>Arthropoda</taxon>
        <taxon>Hexapoda</taxon>
        <taxon>Insecta</taxon>
        <taxon>Pterygota</taxon>
        <taxon>Neoptera</taxon>
        <taxon>Endopterygota</taxon>
        <taxon>Coleoptera</taxon>
        <taxon>Polyphaga</taxon>
        <taxon>Cucujiformia</taxon>
        <taxon>Tenebrionidae</taxon>
        <taxon>Tenebrio</taxon>
    </lineage>
</organism>
<evidence type="ECO:0000256" key="2">
    <source>
        <dbReference type="ARBA" id="ARBA00022679"/>
    </source>
</evidence>
<dbReference type="GO" id="GO:0008168">
    <property type="term" value="F:methyltransferase activity"/>
    <property type="evidence" value="ECO:0007669"/>
    <property type="project" value="UniProtKB-KW"/>
</dbReference>
<dbReference type="PANTHER" id="PTHR43861:SF1">
    <property type="entry name" value="TRANS-ACONITATE 2-METHYLTRANSFERASE"/>
    <property type="match status" value="1"/>
</dbReference>
<name>A0A8J6LJ73_TENMO</name>
<comment type="caution">
    <text evidence="4">The sequence shown here is derived from an EMBL/GenBank/DDBJ whole genome shotgun (WGS) entry which is preliminary data.</text>
</comment>
<evidence type="ECO:0000313" key="4">
    <source>
        <dbReference type="EMBL" id="KAH0820807.1"/>
    </source>
</evidence>
<dbReference type="SUPFAM" id="SSF53335">
    <property type="entry name" value="S-adenosyl-L-methionine-dependent methyltransferases"/>
    <property type="match status" value="1"/>
</dbReference>
<dbReference type="CDD" id="cd02440">
    <property type="entry name" value="AdoMet_MTases"/>
    <property type="match status" value="1"/>
</dbReference>
<keyword evidence="5" id="KW-1185">Reference proteome</keyword>
<keyword evidence="1" id="KW-0489">Methyltransferase</keyword>
<feature type="domain" description="Methyltransferase" evidence="3">
    <location>
        <begin position="38"/>
        <end position="139"/>
    </location>
</feature>
<dbReference type="EMBL" id="JABDTM020010702">
    <property type="protein sequence ID" value="KAH0820807.1"/>
    <property type="molecule type" value="Genomic_DNA"/>
</dbReference>
<dbReference type="InterPro" id="IPR029063">
    <property type="entry name" value="SAM-dependent_MTases_sf"/>
</dbReference>
<protein>
    <recommendedName>
        <fullName evidence="3">Methyltransferase domain-containing protein</fullName>
    </recommendedName>
</protein>
<gene>
    <name evidence="4" type="ORF">GEV33_001984</name>
</gene>
<evidence type="ECO:0000313" key="5">
    <source>
        <dbReference type="Proteomes" id="UP000719412"/>
    </source>
</evidence>